<sequence>MRTRFLNVDYLSASQSTTGTLSFPNLPPPHLPPHVSNFNVDDLLHFDPFLNVNLPLQTENLPINAALSNCLKRFLSSSMSISEISRILCFQVETPAKVL</sequence>
<organism evidence="1 2">
    <name type="scientific">Hibiscus syriacus</name>
    <name type="common">Rose of Sharon</name>
    <dbReference type="NCBI Taxonomy" id="106335"/>
    <lineage>
        <taxon>Eukaryota</taxon>
        <taxon>Viridiplantae</taxon>
        <taxon>Streptophyta</taxon>
        <taxon>Embryophyta</taxon>
        <taxon>Tracheophyta</taxon>
        <taxon>Spermatophyta</taxon>
        <taxon>Magnoliopsida</taxon>
        <taxon>eudicotyledons</taxon>
        <taxon>Gunneridae</taxon>
        <taxon>Pentapetalae</taxon>
        <taxon>rosids</taxon>
        <taxon>malvids</taxon>
        <taxon>Malvales</taxon>
        <taxon>Malvaceae</taxon>
        <taxon>Malvoideae</taxon>
        <taxon>Hibiscus</taxon>
    </lineage>
</organism>
<keyword evidence="2" id="KW-1185">Reference proteome</keyword>
<dbReference type="InterPro" id="IPR038824">
    <property type="entry name" value="SHOC1-like"/>
</dbReference>
<dbReference type="PANTHER" id="PTHR35764">
    <property type="entry name" value="PROTEIN SHORTAGE IN CHIASMATA 1"/>
    <property type="match status" value="1"/>
</dbReference>
<reference evidence="1" key="1">
    <citation type="submission" date="2019-09" db="EMBL/GenBank/DDBJ databases">
        <title>Draft genome information of white flower Hibiscus syriacus.</title>
        <authorList>
            <person name="Kim Y.-M."/>
        </authorList>
    </citation>
    <scope>NUCLEOTIDE SEQUENCE [LARGE SCALE GENOMIC DNA]</scope>
    <source>
        <strain evidence="1">YM2019G1</strain>
    </source>
</reference>
<dbReference type="EMBL" id="VEPZ02001661">
    <property type="protein sequence ID" value="KAE8664022.1"/>
    <property type="molecule type" value="Genomic_DNA"/>
</dbReference>
<comment type="caution">
    <text evidence="1">The sequence shown here is derived from an EMBL/GenBank/DDBJ whole genome shotgun (WGS) entry which is preliminary data.</text>
</comment>
<gene>
    <name evidence="1" type="ORF">F3Y22_tig00112857pilonHSYRG00152</name>
</gene>
<dbReference type="PANTHER" id="PTHR35764:SF1">
    <property type="entry name" value="PROTEIN SHORTAGE IN CHIASMATA 1"/>
    <property type="match status" value="1"/>
</dbReference>
<dbReference type="AlphaFoldDB" id="A0A6A2WSA1"/>
<evidence type="ECO:0000313" key="1">
    <source>
        <dbReference type="EMBL" id="KAE8664022.1"/>
    </source>
</evidence>
<protein>
    <submittedName>
        <fullName evidence="1">Uncharacterized protein</fullName>
    </submittedName>
</protein>
<dbReference type="Proteomes" id="UP000436088">
    <property type="component" value="Unassembled WGS sequence"/>
</dbReference>
<evidence type="ECO:0000313" key="2">
    <source>
        <dbReference type="Proteomes" id="UP000436088"/>
    </source>
</evidence>
<proteinExistence type="predicted"/>
<accession>A0A6A2WSA1</accession>
<name>A0A6A2WSA1_HIBSY</name>
<dbReference type="GO" id="GO:0000712">
    <property type="term" value="P:resolution of meiotic recombination intermediates"/>
    <property type="evidence" value="ECO:0007669"/>
    <property type="project" value="TreeGrafter"/>
</dbReference>